<feature type="compositionally biased region" description="Basic residues" evidence="1">
    <location>
        <begin position="79"/>
        <end position="88"/>
    </location>
</feature>
<reference evidence="2 3" key="1">
    <citation type="submission" date="2020-01" db="EMBL/GenBank/DDBJ databases">
        <authorList>
            <consortium name="DOE Joint Genome Institute"/>
            <person name="Haridas S."/>
            <person name="Albert R."/>
            <person name="Binder M."/>
            <person name="Bloem J."/>
            <person name="Labutti K."/>
            <person name="Salamov A."/>
            <person name="Andreopoulos B."/>
            <person name="Baker S.E."/>
            <person name="Barry K."/>
            <person name="Bills G."/>
            <person name="Bluhm B.H."/>
            <person name="Cannon C."/>
            <person name="Castanera R."/>
            <person name="Culley D.E."/>
            <person name="Daum C."/>
            <person name="Ezra D."/>
            <person name="Gonzalez J.B."/>
            <person name="Henrissat B."/>
            <person name="Kuo A."/>
            <person name="Liang C."/>
            <person name="Lipzen A."/>
            <person name="Lutzoni F."/>
            <person name="Magnuson J."/>
            <person name="Mondo S."/>
            <person name="Nolan M."/>
            <person name="Ohm R."/>
            <person name="Pangilinan J."/>
            <person name="Park H.-J.H."/>
            <person name="Ramirez L."/>
            <person name="Alfaro M."/>
            <person name="Sun H."/>
            <person name="Tritt A."/>
            <person name="Yoshinaga Y."/>
            <person name="Zwiers L.-H.L."/>
            <person name="Turgeon B.G."/>
            <person name="Goodwin S.B."/>
            <person name="Spatafora J.W."/>
            <person name="Crous P.W."/>
            <person name="Grigoriev I.V."/>
        </authorList>
    </citation>
    <scope>NUCLEOTIDE SEQUENCE [LARGE SCALE GENOMIC DNA]</scope>
    <source>
        <strain evidence="2 3">CBS 611.86</strain>
    </source>
</reference>
<dbReference type="EMBL" id="JAADJZ010000002">
    <property type="protein sequence ID" value="KAF2877096.1"/>
    <property type="molecule type" value="Genomic_DNA"/>
</dbReference>
<sequence>MHIHNPQQAPPYSTPEKLSFHSTPPQITSTPLHSTPLDSTQSRPVTRNPSSHLILHTSLTFSTHPPRASLSSTTACPTRKNRTRRATSKRISTIKVISSRSI</sequence>
<organism evidence="2 3">
    <name type="scientific">Massariosphaeria phaeospora</name>
    <dbReference type="NCBI Taxonomy" id="100035"/>
    <lineage>
        <taxon>Eukaryota</taxon>
        <taxon>Fungi</taxon>
        <taxon>Dikarya</taxon>
        <taxon>Ascomycota</taxon>
        <taxon>Pezizomycotina</taxon>
        <taxon>Dothideomycetes</taxon>
        <taxon>Pleosporomycetidae</taxon>
        <taxon>Pleosporales</taxon>
        <taxon>Pleosporales incertae sedis</taxon>
        <taxon>Massariosphaeria</taxon>
    </lineage>
</organism>
<feature type="compositionally biased region" description="Polar residues" evidence="1">
    <location>
        <begin position="20"/>
        <end position="76"/>
    </location>
</feature>
<protein>
    <submittedName>
        <fullName evidence="2">Uncharacterized protein</fullName>
    </submittedName>
</protein>
<comment type="caution">
    <text evidence="2">The sequence shown here is derived from an EMBL/GenBank/DDBJ whole genome shotgun (WGS) entry which is preliminary data.</text>
</comment>
<evidence type="ECO:0000313" key="2">
    <source>
        <dbReference type="EMBL" id="KAF2877096.1"/>
    </source>
</evidence>
<name>A0A7C8MFQ4_9PLEO</name>
<feature type="region of interest" description="Disordered" evidence="1">
    <location>
        <begin position="1"/>
        <end position="90"/>
    </location>
</feature>
<accession>A0A7C8MFQ4</accession>
<evidence type="ECO:0000256" key="1">
    <source>
        <dbReference type="SAM" id="MobiDB-lite"/>
    </source>
</evidence>
<keyword evidence="3" id="KW-1185">Reference proteome</keyword>
<dbReference type="AlphaFoldDB" id="A0A7C8MFQ4"/>
<evidence type="ECO:0000313" key="3">
    <source>
        <dbReference type="Proteomes" id="UP000481861"/>
    </source>
</evidence>
<proteinExistence type="predicted"/>
<dbReference type="Proteomes" id="UP000481861">
    <property type="component" value="Unassembled WGS sequence"/>
</dbReference>
<gene>
    <name evidence="2" type="ORF">BDV95DRAFT_558471</name>
</gene>